<organism evidence="6 7">
    <name type="scientific">Blepharisma stoltei</name>
    <dbReference type="NCBI Taxonomy" id="1481888"/>
    <lineage>
        <taxon>Eukaryota</taxon>
        <taxon>Sar</taxon>
        <taxon>Alveolata</taxon>
        <taxon>Ciliophora</taxon>
        <taxon>Postciliodesmatophora</taxon>
        <taxon>Heterotrichea</taxon>
        <taxon>Heterotrichida</taxon>
        <taxon>Blepharismidae</taxon>
        <taxon>Blepharisma</taxon>
    </lineage>
</organism>
<feature type="domain" description="Peptidase C1A papain C-terminal" evidence="4">
    <location>
        <begin position="140"/>
        <end position="353"/>
    </location>
</feature>
<keyword evidence="3" id="KW-1015">Disulfide bond</keyword>
<dbReference type="PANTHER" id="PTHR12411">
    <property type="entry name" value="CYSTEINE PROTEASE FAMILY C1-RELATED"/>
    <property type="match status" value="1"/>
</dbReference>
<keyword evidence="7" id="KW-1185">Reference proteome</keyword>
<feature type="domain" description="Cathepsin propeptide inhibitor" evidence="5">
    <location>
        <begin position="58"/>
        <end position="114"/>
    </location>
</feature>
<dbReference type="InterPro" id="IPR039417">
    <property type="entry name" value="Peptidase_C1A_papain-like"/>
</dbReference>
<dbReference type="Pfam" id="PF08246">
    <property type="entry name" value="Inhibitor_I29"/>
    <property type="match status" value="1"/>
</dbReference>
<dbReference type="AlphaFoldDB" id="A0AAU9IMK6"/>
<evidence type="ECO:0000256" key="2">
    <source>
        <dbReference type="ARBA" id="ARBA00023145"/>
    </source>
</evidence>
<dbReference type="SUPFAM" id="SSF54001">
    <property type="entry name" value="Cysteine proteinases"/>
    <property type="match status" value="1"/>
</dbReference>
<dbReference type="SMART" id="SM00645">
    <property type="entry name" value="Pept_C1"/>
    <property type="match status" value="1"/>
</dbReference>
<protein>
    <submittedName>
        <fullName evidence="6">Uncharacterized protein</fullName>
    </submittedName>
</protein>
<evidence type="ECO:0000259" key="4">
    <source>
        <dbReference type="SMART" id="SM00645"/>
    </source>
</evidence>
<evidence type="ECO:0000259" key="5">
    <source>
        <dbReference type="SMART" id="SM00848"/>
    </source>
</evidence>
<sequence length="354" mass="38968">MDKLYFSDKPEPSNKKKIVLCALGVVALVGVVAAFATLSSTPSTNYTLQQFAIEEQEFQGFMAKYNKAYANEEEYQARLKIFRDNYAYARVHNTLGRSYRLGITQFIDMTQEEFSSIYAPYKYQLPERKNLSGNLKNATNVTSWDWRAKGAVTPVGNQLQCGDGYAFAAAGAVEGIWFITNHTLVALSEQEIVDCSTRFGNEGCNGGLPTNSFQFAMAHGLTSNTNYPYKGTKGKCTTKAQNQPVANIISYQTAEANAPNNLMGLVVQQPITVVVQSNQAAWRMYTGGIISQDCGTDVDHSVLIVGFDNTNNPPYWIVKNSYGPSWGESGYLRIAITSGEGVCGINLYPAYPVR</sequence>
<evidence type="ECO:0000313" key="6">
    <source>
        <dbReference type="EMBL" id="CAG9313014.1"/>
    </source>
</evidence>
<dbReference type="InterPro" id="IPR000668">
    <property type="entry name" value="Peptidase_C1A_C"/>
</dbReference>
<dbReference type="GO" id="GO:0008234">
    <property type="term" value="F:cysteine-type peptidase activity"/>
    <property type="evidence" value="ECO:0007669"/>
    <property type="project" value="InterPro"/>
</dbReference>
<reference evidence="6" key="1">
    <citation type="submission" date="2021-09" db="EMBL/GenBank/DDBJ databases">
        <authorList>
            <consortium name="AG Swart"/>
            <person name="Singh M."/>
            <person name="Singh A."/>
            <person name="Seah K."/>
            <person name="Emmerich C."/>
        </authorList>
    </citation>
    <scope>NUCLEOTIDE SEQUENCE</scope>
    <source>
        <strain evidence="6">ATCC30299</strain>
    </source>
</reference>
<proteinExistence type="inferred from homology"/>
<dbReference type="InterPro" id="IPR013201">
    <property type="entry name" value="Prot_inhib_I29"/>
</dbReference>
<dbReference type="EMBL" id="CAJZBQ010000009">
    <property type="protein sequence ID" value="CAG9313014.1"/>
    <property type="molecule type" value="Genomic_DNA"/>
</dbReference>
<dbReference type="GO" id="GO:0006508">
    <property type="term" value="P:proteolysis"/>
    <property type="evidence" value="ECO:0007669"/>
    <property type="project" value="InterPro"/>
</dbReference>
<keyword evidence="2" id="KW-0865">Zymogen</keyword>
<dbReference type="InterPro" id="IPR013128">
    <property type="entry name" value="Peptidase_C1A"/>
</dbReference>
<dbReference type="InterPro" id="IPR038765">
    <property type="entry name" value="Papain-like_cys_pep_sf"/>
</dbReference>
<comment type="caution">
    <text evidence="6">The sequence shown here is derived from an EMBL/GenBank/DDBJ whole genome shotgun (WGS) entry which is preliminary data.</text>
</comment>
<dbReference type="Proteomes" id="UP001162131">
    <property type="component" value="Unassembled WGS sequence"/>
</dbReference>
<dbReference type="Pfam" id="PF00112">
    <property type="entry name" value="Peptidase_C1"/>
    <property type="match status" value="1"/>
</dbReference>
<comment type="similarity">
    <text evidence="1">Belongs to the peptidase C1 family.</text>
</comment>
<gene>
    <name evidence="6" type="ORF">BSTOLATCC_MIC7800</name>
</gene>
<evidence type="ECO:0000313" key="7">
    <source>
        <dbReference type="Proteomes" id="UP001162131"/>
    </source>
</evidence>
<name>A0AAU9IMK6_9CILI</name>
<dbReference type="CDD" id="cd02248">
    <property type="entry name" value="Peptidase_C1A"/>
    <property type="match status" value="1"/>
</dbReference>
<dbReference type="FunFam" id="3.90.70.10:FF:000332">
    <property type="entry name" value="Cathepsin L1"/>
    <property type="match status" value="1"/>
</dbReference>
<accession>A0AAU9IMK6</accession>
<evidence type="ECO:0000256" key="1">
    <source>
        <dbReference type="ARBA" id="ARBA00008455"/>
    </source>
</evidence>
<dbReference type="Gene3D" id="3.90.70.10">
    <property type="entry name" value="Cysteine proteinases"/>
    <property type="match status" value="1"/>
</dbReference>
<dbReference type="InterPro" id="IPR025660">
    <property type="entry name" value="Pept_his_AS"/>
</dbReference>
<dbReference type="SMART" id="SM00848">
    <property type="entry name" value="Inhibitor_I29"/>
    <property type="match status" value="1"/>
</dbReference>
<evidence type="ECO:0000256" key="3">
    <source>
        <dbReference type="ARBA" id="ARBA00023157"/>
    </source>
</evidence>
<dbReference type="PROSITE" id="PS00639">
    <property type="entry name" value="THIOL_PROTEASE_HIS"/>
    <property type="match status" value="1"/>
</dbReference>